<accession>A0AAW0CFE0</accession>
<reference evidence="2 3" key="1">
    <citation type="submission" date="2024-01" db="EMBL/GenBank/DDBJ databases">
        <title>A draft genome for a cacao thread blight-causing isolate of Paramarasmius palmivorus.</title>
        <authorList>
            <person name="Baruah I.K."/>
            <person name="Bukari Y."/>
            <person name="Amoako-Attah I."/>
            <person name="Meinhardt L.W."/>
            <person name="Bailey B.A."/>
            <person name="Cohen S.P."/>
        </authorList>
    </citation>
    <scope>NUCLEOTIDE SEQUENCE [LARGE SCALE GENOMIC DNA]</scope>
    <source>
        <strain evidence="2 3">GH-12</strain>
    </source>
</reference>
<sequence length="452" mass="50481">MSSKDSPPQYIASSSGIELSRDADILIRSFLPTHEESTSEPPPYSQLPSPVCLPQTSLHAKWDSAFARGYNPAIGQAGISQEEFLNFIDGLNLAIAASPPLRVVDFAGKVIGFVPYHWAMIASIVMQTTAQTGMHILSKTLTDRYLRAANLNLFKPKGLSVRICTTTAMQKLLSPHESHQNGPSKVDKFGRAVGSAVLQLPIPIVGPILRRVVHAIADKPPVIPPSEGMAKNSALKRRLARTQDYALPLEVDNMPPPAKPAGVMDTIASWGVRFDNYRQEKEEIKNEERRRALAAQRMGVDIRMLEAREDSFNPRRVHKEFDRQARAQARALRRQRKGRAPKVGLLAPVIGPKMTRMEGRVANADLLEHWADEKLLWIVVMRSDIDSSIEDIGIAEDPANEERVDDQTWNREMKKEKEQFEDELDDLEELQELQGAYADDKHDTPGSSSSKY</sequence>
<evidence type="ECO:0000313" key="3">
    <source>
        <dbReference type="Proteomes" id="UP001383192"/>
    </source>
</evidence>
<gene>
    <name evidence="2" type="ORF">VNI00_010787</name>
</gene>
<dbReference type="EMBL" id="JAYKXP010000044">
    <property type="protein sequence ID" value="KAK7037826.1"/>
    <property type="molecule type" value="Genomic_DNA"/>
</dbReference>
<protein>
    <submittedName>
        <fullName evidence="2">Uncharacterized protein</fullName>
    </submittedName>
</protein>
<evidence type="ECO:0000313" key="2">
    <source>
        <dbReference type="EMBL" id="KAK7037826.1"/>
    </source>
</evidence>
<dbReference type="AlphaFoldDB" id="A0AAW0CFE0"/>
<evidence type="ECO:0000256" key="1">
    <source>
        <dbReference type="SAM" id="MobiDB-lite"/>
    </source>
</evidence>
<name>A0AAW0CFE0_9AGAR</name>
<feature type="region of interest" description="Disordered" evidence="1">
    <location>
        <begin position="429"/>
        <end position="452"/>
    </location>
</feature>
<organism evidence="2 3">
    <name type="scientific">Paramarasmius palmivorus</name>
    <dbReference type="NCBI Taxonomy" id="297713"/>
    <lineage>
        <taxon>Eukaryota</taxon>
        <taxon>Fungi</taxon>
        <taxon>Dikarya</taxon>
        <taxon>Basidiomycota</taxon>
        <taxon>Agaricomycotina</taxon>
        <taxon>Agaricomycetes</taxon>
        <taxon>Agaricomycetidae</taxon>
        <taxon>Agaricales</taxon>
        <taxon>Marasmiineae</taxon>
        <taxon>Marasmiaceae</taxon>
        <taxon>Paramarasmius</taxon>
    </lineage>
</organism>
<dbReference type="Proteomes" id="UP001383192">
    <property type="component" value="Unassembled WGS sequence"/>
</dbReference>
<dbReference type="InterPro" id="IPR053221">
    <property type="entry name" value="Burnettramic_acid_biosynth"/>
</dbReference>
<proteinExistence type="predicted"/>
<keyword evidence="3" id="KW-1185">Reference proteome</keyword>
<dbReference type="PANTHER" id="PTHR38887">
    <property type="entry name" value="CHROMOSOME 21, WHOLE GENOME SHOTGUN SEQUENCE"/>
    <property type="match status" value="1"/>
</dbReference>
<comment type="caution">
    <text evidence="2">The sequence shown here is derived from an EMBL/GenBank/DDBJ whole genome shotgun (WGS) entry which is preliminary data.</text>
</comment>
<dbReference type="PANTHER" id="PTHR38887:SF1">
    <property type="entry name" value="RAS MODIFICATION PROTEIN ERF4"/>
    <property type="match status" value="1"/>
</dbReference>